<keyword evidence="8" id="KW-1185">Reference proteome</keyword>
<dbReference type="InterPro" id="IPR022791">
    <property type="entry name" value="L-PG_synthase/AglD"/>
</dbReference>
<keyword evidence="3 6" id="KW-0812">Transmembrane</keyword>
<feature type="transmembrane region" description="Helical" evidence="6">
    <location>
        <begin position="295"/>
        <end position="313"/>
    </location>
</feature>
<sequence length="337" mass="33777">MAVMSASASASRVRAILSSTWFRLTARSLVGVAVLVAVVAQVGSEPFLHGLASIDLPVIAIALALSAIATIAAAWRWSVIAGRLGVGVRLRDAVGHYYRSQFLNTVLPGGVVGDVQRAVTQGRDAGNVAQAARAVVIERTAGQVVQIALAVIVLAGFGLEFEGYLLPVLGIGLTVLALAVLTAAATSSRARRALRRELGELSAGLGSPGAFVRVVVASIIVVGCHVATLGVAVAAVGASVPPFRLAALALVILLAGSIPLNLGGWGPREGVAGWTFAVAGLGAATGVAASALFGVLAMIAVAPGLVLAVASAAHRTRRTPAPASAAVSEGVHERVGS</sequence>
<keyword evidence="4 6" id="KW-1133">Transmembrane helix</keyword>
<feature type="transmembrane region" description="Helical" evidence="6">
    <location>
        <begin position="165"/>
        <end position="186"/>
    </location>
</feature>
<evidence type="ECO:0000256" key="4">
    <source>
        <dbReference type="ARBA" id="ARBA00022989"/>
    </source>
</evidence>
<comment type="subcellular location">
    <subcellularLocation>
        <location evidence="1">Cell membrane</location>
        <topology evidence="1">Multi-pass membrane protein</topology>
    </subcellularLocation>
</comment>
<protein>
    <submittedName>
        <fullName evidence="7">Flippase-like domain-containing protein</fullName>
    </submittedName>
</protein>
<keyword evidence="5 6" id="KW-0472">Membrane</keyword>
<evidence type="ECO:0000256" key="2">
    <source>
        <dbReference type="ARBA" id="ARBA00022475"/>
    </source>
</evidence>
<feature type="transmembrane region" description="Helical" evidence="6">
    <location>
        <begin position="210"/>
        <end position="237"/>
    </location>
</feature>
<evidence type="ECO:0000256" key="5">
    <source>
        <dbReference type="ARBA" id="ARBA00023136"/>
    </source>
</evidence>
<dbReference type="PANTHER" id="PTHR40277:SF1">
    <property type="entry name" value="BLL5419 PROTEIN"/>
    <property type="match status" value="1"/>
</dbReference>
<organism evidence="7 8">
    <name type="scientific">Agromyces mariniharenae</name>
    <dbReference type="NCBI Taxonomy" id="2604423"/>
    <lineage>
        <taxon>Bacteria</taxon>
        <taxon>Bacillati</taxon>
        <taxon>Actinomycetota</taxon>
        <taxon>Actinomycetes</taxon>
        <taxon>Micrococcales</taxon>
        <taxon>Microbacteriaceae</taxon>
        <taxon>Agromyces</taxon>
    </lineage>
</organism>
<feature type="transmembrane region" description="Helical" evidence="6">
    <location>
        <begin position="140"/>
        <end position="159"/>
    </location>
</feature>
<evidence type="ECO:0000313" key="7">
    <source>
        <dbReference type="EMBL" id="TYL51148.1"/>
    </source>
</evidence>
<dbReference type="Pfam" id="PF03706">
    <property type="entry name" value="LPG_synthase_TM"/>
    <property type="match status" value="1"/>
</dbReference>
<dbReference type="GO" id="GO:0005886">
    <property type="term" value="C:plasma membrane"/>
    <property type="evidence" value="ECO:0007669"/>
    <property type="project" value="UniProtKB-SubCell"/>
</dbReference>
<proteinExistence type="predicted"/>
<dbReference type="AlphaFoldDB" id="A0A5S4UYG1"/>
<dbReference type="PANTHER" id="PTHR40277">
    <property type="entry name" value="BLL5419 PROTEIN"/>
    <property type="match status" value="1"/>
</dbReference>
<gene>
    <name evidence="7" type="ORF">FYC51_18700</name>
</gene>
<dbReference type="Proteomes" id="UP000325243">
    <property type="component" value="Unassembled WGS sequence"/>
</dbReference>
<evidence type="ECO:0000256" key="3">
    <source>
        <dbReference type="ARBA" id="ARBA00022692"/>
    </source>
</evidence>
<feature type="transmembrane region" description="Helical" evidence="6">
    <location>
        <begin position="243"/>
        <end position="264"/>
    </location>
</feature>
<reference evidence="7 8" key="1">
    <citation type="submission" date="2019-08" db="EMBL/GenBank/DDBJ databases">
        <authorList>
            <person name="Hu J."/>
        </authorList>
    </citation>
    <scope>NUCLEOTIDE SEQUENCE [LARGE SCALE GENOMIC DNA]</scope>
    <source>
        <strain evidence="7 8">NEAU-184</strain>
    </source>
</reference>
<feature type="transmembrane region" description="Helical" evidence="6">
    <location>
        <begin position="271"/>
        <end position="289"/>
    </location>
</feature>
<accession>A0A5S4UYG1</accession>
<evidence type="ECO:0000256" key="6">
    <source>
        <dbReference type="SAM" id="Phobius"/>
    </source>
</evidence>
<name>A0A5S4UYG1_9MICO</name>
<feature type="transmembrane region" description="Helical" evidence="6">
    <location>
        <begin position="54"/>
        <end position="75"/>
    </location>
</feature>
<evidence type="ECO:0000313" key="8">
    <source>
        <dbReference type="Proteomes" id="UP000325243"/>
    </source>
</evidence>
<evidence type="ECO:0000256" key="1">
    <source>
        <dbReference type="ARBA" id="ARBA00004651"/>
    </source>
</evidence>
<comment type="caution">
    <text evidence="7">The sequence shown here is derived from an EMBL/GenBank/DDBJ whole genome shotgun (WGS) entry which is preliminary data.</text>
</comment>
<dbReference type="EMBL" id="VSSB01000002">
    <property type="protein sequence ID" value="TYL51148.1"/>
    <property type="molecule type" value="Genomic_DNA"/>
</dbReference>
<keyword evidence="2" id="KW-1003">Cell membrane</keyword>